<evidence type="ECO:0000313" key="1">
    <source>
        <dbReference type="EMBL" id="MBQ0855703.1"/>
    </source>
</evidence>
<proteinExistence type="predicted"/>
<sequence>MKTYQIEIKNADKIPVKRFYFDIDEQTAYDMFDEWAARYDSSHKLELSNRRTGKLLPEGRQSGYAEWMDRDLTEWENEFVAWT</sequence>
<protein>
    <submittedName>
        <fullName evidence="1">Uncharacterized protein</fullName>
    </submittedName>
</protein>
<name>A0A941BEX2_9ACTN</name>
<organism evidence="1 2">
    <name type="scientific">Streptomyces liliiviolaceus</name>
    <dbReference type="NCBI Taxonomy" id="2823109"/>
    <lineage>
        <taxon>Bacteria</taxon>
        <taxon>Bacillati</taxon>
        <taxon>Actinomycetota</taxon>
        <taxon>Actinomycetes</taxon>
        <taxon>Kitasatosporales</taxon>
        <taxon>Streptomycetaceae</taxon>
        <taxon>Streptomyces</taxon>
    </lineage>
</organism>
<accession>A0A941BEX2</accession>
<reference evidence="1 2" key="1">
    <citation type="submission" date="2021-04" db="EMBL/GenBank/DDBJ databases">
        <authorList>
            <person name="Tang X."/>
            <person name="Zhou X."/>
            <person name="Chen X."/>
            <person name="Cernava T."/>
            <person name="Zhang C."/>
        </authorList>
    </citation>
    <scope>NUCLEOTIDE SEQUENCE [LARGE SCALE GENOMIC DNA]</scope>
    <source>
        <strain evidence="1 2">BH-SS-21</strain>
        <plasmid evidence="1">p1</plasmid>
    </source>
</reference>
<dbReference type="EMBL" id="JAGPYQ010000004">
    <property type="protein sequence ID" value="MBQ0855703.1"/>
    <property type="molecule type" value="Genomic_DNA"/>
</dbReference>
<dbReference type="RefSeq" id="WP_210894666.1">
    <property type="nucleotide sequence ID" value="NZ_JAGPYQ010000004.1"/>
</dbReference>
<dbReference type="AlphaFoldDB" id="A0A941BEX2"/>
<dbReference type="Proteomes" id="UP000677413">
    <property type="component" value="Unassembled WGS sequence"/>
</dbReference>
<evidence type="ECO:0000313" key="2">
    <source>
        <dbReference type="Proteomes" id="UP000677413"/>
    </source>
</evidence>
<keyword evidence="1" id="KW-0614">Plasmid</keyword>
<keyword evidence="2" id="KW-1185">Reference proteome</keyword>
<geneLocation type="plasmid" evidence="1">
    <name>p1</name>
</geneLocation>
<comment type="caution">
    <text evidence="1">The sequence shown here is derived from an EMBL/GenBank/DDBJ whole genome shotgun (WGS) entry which is preliminary data.</text>
</comment>
<gene>
    <name evidence="1" type="ORF">J8N05_46965</name>
</gene>